<feature type="region of interest" description="Disordered" evidence="1">
    <location>
        <begin position="222"/>
        <end position="243"/>
    </location>
</feature>
<feature type="transmembrane region" description="Helical" evidence="2">
    <location>
        <begin position="120"/>
        <end position="143"/>
    </location>
</feature>
<proteinExistence type="predicted"/>
<evidence type="ECO:0008006" key="5">
    <source>
        <dbReference type="Google" id="ProtNLM"/>
    </source>
</evidence>
<keyword evidence="2" id="KW-1133">Transmembrane helix</keyword>
<dbReference type="HOGENOM" id="CLU_599530_0_0_3"/>
<feature type="transmembrane region" description="Helical" evidence="2">
    <location>
        <begin position="170"/>
        <end position="195"/>
    </location>
</feature>
<feature type="transmembrane region" description="Helical" evidence="2">
    <location>
        <begin position="20"/>
        <end position="44"/>
    </location>
</feature>
<organism evidence="3 4">
    <name type="scientific">Gloeothece citriformis (strain PCC 7424)</name>
    <name type="common">Cyanothece sp. (strain PCC 7424)</name>
    <dbReference type="NCBI Taxonomy" id="65393"/>
    <lineage>
        <taxon>Bacteria</taxon>
        <taxon>Bacillati</taxon>
        <taxon>Cyanobacteriota</taxon>
        <taxon>Cyanophyceae</taxon>
        <taxon>Oscillatoriophycideae</taxon>
        <taxon>Chroococcales</taxon>
        <taxon>Aphanothecaceae</taxon>
        <taxon>Gloeothece</taxon>
        <taxon>Gloeothece citriformis</taxon>
    </lineage>
</organism>
<sequence length="456" mass="50455">MNNLLTTSKGIIPIFPSDPLSVVCVWVIIVAAVVLGVIECLAIFNYKKECKSTKEAIDYLLKSKKNEKILKPEGEILLWLFKHLDGQVQNNSFIPKIEQNHFVLLSYPSVLSKPVPRSPVYYAPTLLTALGVLGTFLGIFIGLQGVDLNNMRDAGSLLRASTELLSGMKLAFVTSLWGMSTSILFMFCLAMGGNIRQNHRNNLRKDLSNVAFLNTSERLLSRMNPRTNDEATKDKSASEKSQLTPEAIAEAFKPYLTPVTEDIKAIRELQKVQGSTVELLVQQLRTELIDPVVTQLDQSAQLTAQASDAVRELKDELGEIAQSLAGAVQTIQTFQQDTLIQLQQFATNLQSILAQFRTDTQGVMEQVAVEIKQAVDTSIEGMEAQRTAFKESATQAASTFRGIREDLQQALDTQAQQQEKMLDKVHASTEGILTKAQEAFHNQSETLLTVGKELLV</sequence>
<reference evidence="4" key="1">
    <citation type="journal article" date="2011" name="MBio">
        <title>Novel metabolic attributes of the genus Cyanothece, comprising a group of unicellular nitrogen-fixing Cyanobacteria.</title>
        <authorList>
            <person name="Bandyopadhyay A."/>
            <person name="Elvitigala T."/>
            <person name="Welsh E."/>
            <person name="Stockel J."/>
            <person name="Liberton M."/>
            <person name="Min H."/>
            <person name="Sherman L.A."/>
            <person name="Pakrasi H.B."/>
        </authorList>
    </citation>
    <scope>NUCLEOTIDE SEQUENCE [LARGE SCALE GENOMIC DNA]</scope>
    <source>
        <strain evidence="4">PCC 7424</strain>
    </source>
</reference>
<keyword evidence="4" id="KW-1185">Reference proteome</keyword>
<dbReference type="AlphaFoldDB" id="B7KKC5"/>
<accession>B7KKC5</accession>
<dbReference type="RefSeq" id="WP_015955850.1">
    <property type="nucleotide sequence ID" value="NC_011729.1"/>
</dbReference>
<dbReference type="KEGG" id="cyc:PCC7424_3879"/>
<feature type="compositionally biased region" description="Basic and acidic residues" evidence="1">
    <location>
        <begin position="227"/>
        <end position="238"/>
    </location>
</feature>
<keyword evidence="2" id="KW-0472">Membrane</keyword>
<evidence type="ECO:0000256" key="1">
    <source>
        <dbReference type="SAM" id="MobiDB-lite"/>
    </source>
</evidence>
<evidence type="ECO:0000313" key="4">
    <source>
        <dbReference type="Proteomes" id="UP000002384"/>
    </source>
</evidence>
<gene>
    <name evidence="3" type="ordered locus">PCC7424_3879</name>
</gene>
<keyword evidence="2" id="KW-0812">Transmembrane</keyword>
<dbReference type="EMBL" id="CP001291">
    <property type="protein sequence ID" value="ACK72258.1"/>
    <property type="molecule type" value="Genomic_DNA"/>
</dbReference>
<dbReference type="Proteomes" id="UP000002384">
    <property type="component" value="Chromosome"/>
</dbReference>
<dbReference type="eggNOG" id="COG0840">
    <property type="taxonomic scope" value="Bacteria"/>
</dbReference>
<dbReference type="OrthoDB" id="9798009at2"/>
<protein>
    <recommendedName>
        <fullName evidence="5">MotA/TolQ/ExbB proton channel domain-containing protein</fullName>
    </recommendedName>
</protein>
<evidence type="ECO:0000313" key="3">
    <source>
        <dbReference type="EMBL" id="ACK72258.1"/>
    </source>
</evidence>
<dbReference type="STRING" id="65393.PCC7424_3879"/>
<evidence type="ECO:0000256" key="2">
    <source>
        <dbReference type="SAM" id="Phobius"/>
    </source>
</evidence>
<name>B7KKC5_GLOC7</name>